<gene>
    <name evidence="3" type="ORF">ODALV1_LOCUS25057</name>
</gene>
<dbReference type="PANTHER" id="PTHR24250">
    <property type="entry name" value="CHYMOTRYPSIN-RELATED"/>
    <property type="match status" value="1"/>
</dbReference>
<dbReference type="Pfam" id="PF00089">
    <property type="entry name" value="Trypsin"/>
    <property type="match status" value="2"/>
</dbReference>
<evidence type="ECO:0000313" key="3">
    <source>
        <dbReference type="EMBL" id="CAL8133415.1"/>
    </source>
</evidence>
<dbReference type="Proteomes" id="UP001642540">
    <property type="component" value="Unassembled WGS sequence"/>
</dbReference>
<feature type="domain" description="Peptidase S1" evidence="2">
    <location>
        <begin position="388"/>
        <end position="641"/>
    </location>
</feature>
<dbReference type="InterPro" id="IPR009003">
    <property type="entry name" value="Peptidase_S1_PA"/>
</dbReference>
<reference evidence="3 4" key="1">
    <citation type="submission" date="2024-08" db="EMBL/GenBank/DDBJ databases">
        <authorList>
            <person name="Cucini C."/>
            <person name="Frati F."/>
        </authorList>
    </citation>
    <scope>NUCLEOTIDE SEQUENCE [LARGE SCALE GENOMIC DNA]</scope>
</reference>
<dbReference type="Gene3D" id="2.40.10.10">
    <property type="entry name" value="Trypsin-like serine proteases"/>
    <property type="match status" value="2"/>
</dbReference>
<organism evidence="3 4">
    <name type="scientific">Orchesella dallaii</name>
    <dbReference type="NCBI Taxonomy" id="48710"/>
    <lineage>
        <taxon>Eukaryota</taxon>
        <taxon>Metazoa</taxon>
        <taxon>Ecdysozoa</taxon>
        <taxon>Arthropoda</taxon>
        <taxon>Hexapoda</taxon>
        <taxon>Collembola</taxon>
        <taxon>Entomobryomorpha</taxon>
        <taxon>Entomobryoidea</taxon>
        <taxon>Orchesellidae</taxon>
        <taxon>Orchesellinae</taxon>
        <taxon>Orchesella</taxon>
    </lineage>
</organism>
<dbReference type="InterPro" id="IPR018114">
    <property type="entry name" value="TRYPSIN_HIS"/>
</dbReference>
<dbReference type="PROSITE" id="PS50240">
    <property type="entry name" value="TRYPSIN_DOM"/>
    <property type="match status" value="2"/>
</dbReference>
<dbReference type="InterPro" id="IPR001314">
    <property type="entry name" value="Peptidase_S1A"/>
</dbReference>
<keyword evidence="4" id="KW-1185">Reference proteome</keyword>
<keyword evidence="1" id="KW-1015">Disulfide bond</keyword>
<dbReference type="PANTHER" id="PTHR24250:SF50">
    <property type="entry name" value="PEPTIDASE S1 DOMAIN-CONTAINING PROTEIN"/>
    <property type="match status" value="1"/>
</dbReference>
<dbReference type="SUPFAM" id="SSF50494">
    <property type="entry name" value="Trypsin-like serine proteases"/>
    <property type="match status" value="2"/>
</dbReference>
<accession>A0ABP1RQS2</accession>
<dbReference type="PROSITE" id="PS00134">
    <property type="entry name" value="TRYPSIN_HIS"/>
    <property type="match status" value="2"/>
</dbReference>
<proteinExistence type="predicted"/>
<name>A0ABP1RQS2_9HEXA</name>
<protein>
    <recommendedName>
        <fullName evidence="2">Peptidase S1 domain-containing protein</fullName>
    </recommendedName>
</protein>
<feature type="domain" description="Peptidase S1" evidence="2">
    <location>
        <begin position="113"/>
        <end position="377"/>
    </location>
</feature>
<dbReference type="SMART" id="SM00020">
    <property type="entry name" value="Tryp_SPc"/>
    <property type="match status" value="2"/>
</dbReference>
<dbReference type="InterPro" id="IPR043504">
    <property type="entry name" value="Peptidase_S1_PA_chymotrypsin"/>
</dbReference>
<evidence type="ECO:0000259" key="2">
    <source>
        <dbReference type="PROSITE" id="PS50240"/>
    </source>
</evidence>
<evidence type="ECO:0000256" key="1">
    <source>
        <dbReference type="ARBA" id="ARBA00023157"/>
    </source>
</evidence>
<evidence type="ECO:0000313" key="4">
    <source>
        <dbReference type="Proteomes" id="UP001642540"/>
    </source>
</evidence>
<dbReference type="InterPro" id="IPR001254">
    <property type="entry name" value="Trypsin_dom"/>
</dbReference>
<comment type="caution">
    <text evidence="3">The sequence shown here is derived from an EMBL/GenBank/DDBJ whole genome shotgun (WGS) entry which is preliminary data.</text>
</comment>
<dbReference type="EMBL" id="CAXLJM020000099">
    <property type="protein sequence ID" value="CAL8133415.1"/>
    <property type="molecule type" value="Genomic_DNA"/>
</dbReference>
<dbReference type="PRINTS" id="PR00722">
    <property type="entry name" value="CHYMOTRYPSIN"/>
</dbReference>
<sequence>MKRLPVEHQSQEDFQIFHIGTPPTFGIIMISKTFSPSFLLLLVAFQATSIQGGGKDDNCKLSKCSPPGVEDLCSGTDLIETARDNCVYGKRRQAGEVALCCPAGSIEDALTTLLGVESHQFPHFARVEQHEGRKVSTCGGSIYNDQWIITASHCVVDKPNHKAHDVDKFKVVLGIDLYGTKTDGEYDVEEIVVHEGSTLLDKKGGHLINDLALLKLKKKIDFGVHVKGIPLAQSGFTPLDYADHAIIVGFGKTDTLMNSQKLQKADTVIREDARQVQHGIKRKRPQGPYHYYANDTDQLLFLGGLQDDIASPSASSGDSGGPAICRGPDGNAVLCGATSLGHGTADQCEEEKTEKWCWPVTYVELSHFHDWIVAKAGDQNGVPLISEPLYGTKVGKGEYESQVHIESTDDGHKCGGTLLTRDTVVTAAHCVVKDNGKERKGLSVLYGTQSLARFKKSNKIDVEKVTVLPGFNRNPATKEKRKRIAVFSATATYDDALYENDLAVVKLKEKVNIGAQSLPQLAQPGENIDGVLATEVAFRTNKKRYGDLDKRSFNLISHEKCQKRVDRLSYKQMNVALDEDLFCGVETYSGGSLCDRELGGGLFCEDGKLCGVQAFRLCEFNVPVVYVDVAQHADWIEKQIS</sequence>